<proteinExistence type="predicted"/>
<evidence type="ECO:0000313" key="2">
    <source>
        <dbReference type="Proteomes" id="UP000585474"/>
    </source>
</evidence>
<protein>
    <submittedName>
        <fullName evidence="1">Uncharacterized protein</fullName>
    </submittedName>
</protein>
<dbReference type="AlphaFoldDB" id="A0A7J0DHY6"/>
<comment type="caution">
    <text evidence="1">The sequence shown here is derived from an EMBL/GenBank/DDBJ whole genome shotgun (WGS) entry which is preliminary data.</text>
</comment>
<name>A0A7J0DHY6_9ERIC</name>
<reference evidence="2" key="1">
    <citation type="submission" date="2019-07" db="EMBL/GenBank/DDBJ databases">
        <title>De Novo Assembly of kiwifruit Actinidia rufa.</title>
        <authorList>
            <person name="Sugita-Konishi S."/>
            <person name="Sato K."/>
            <person name="Mori E."/>
            <person name="Abe Y."/>
            <person name="Kisaki G."/>
            <person name="Hamano K."/>
            <person name="Suezawa K."/>
            <person name="Otani M."/>
            <person name="Fukuda T."/>
            <person name="Manabe T."/>
            <person name="Gomi K."/>
            <person name="Tabuchi M."/>
            <person name="Akimitsu K."/>
            <person name="Kataoka I."/>
        </authorList>
    </citation>
    <scope>NUCLEOTIDE SEQUENCE [LARGE SCALE GENOMIC DNA]</scope>
    <source>
        <strain evidence="2">cv. Fuchu</strain>
    </source>
</reference>
<accession>A0A7J0DHY6</accession>
<evidence type="ECO:0000313" key="1">
    <source>
        <dbReference type="EMBL" id="GFS34568.1"/>
    </source>
</evidence>
<sequence length="141" mass="15838">MKLKQGALEPAIRPKPTAFKRSLLFGNRRRGQSGRRSRNQIGRSFFVIGTDIKREVICGAAVSGMSRGERDFVCETQRKARNPLVAVVVQRRRKDGLGHCTRSPRLPLEDNQTVRECFKGFGFIESIKLSEVVVYNSTGSN</sequence>
<gene>
    <name evidence="1" type="ORF">Acr_00g0034730</name>
</gene>
<organism evidence="1 2">
    <name type="scientific">Actinidia rufa</name>
    <dbReference type="NCBI Taxonomy" id="165716"/>
    <lineage>
        <taxon>Eukaryota</taxon>
        <taxon>Viridiplantae</taxon>
        <taxon>Streptophyta</taxon>
        <taxon>Embryophyta</taxon>
        <taxon>Tracheophyta</taxon>
        <taxon>Spermatophyta</taxon>
        <taxon>Magnoliopsida</taxon>
        <taxon>eudicotyledons</taxon>
        <taxon>Gunneridae</taxon>
        <taxon>Pentapetalae</taxon>
        <taxon>asterids</taxon>
        <taxon>Ericales</taxon>
        <taxon>Actinidiaceae</taxon>
        <taxon>Actinidia</taxon>
    </lineage>
</organism>
<dbReference type="Proteomes" id="UP000585474">
    <property type="component" value="Unassembled WGS sequence"/>
</dbReference>
<keyword evidence="2" id="KW-1185">Reference proteome</keyword>
<dbReference type="EMBL" id="BJWL01000213">
    <property type="protein sequence ID" value="GFS34568.1"/>
    <property type="molecule type" value="Genomic_DNA"/>
</dbReference>